<sequence length="117" mass="12809">MKDEEELLGAAYLKANPPWSRPDHSGGVITDAPPTVDADGTLVVYLDRPDRLVPYRIPMGEGGVVKIVQRAVCYGPDAHTHPVAVWMAQRVGGWVNLTRMGEAGDDDLTMALDPRDW</sequence>
<comment type="caution">
    <text evidence="1">The sequence shown here is derived from an EMBL/GenBank/DDBJ whole genome shotgun (WGS) entry which is preliminary data.</text>
</comment>
<reference evidence="1 2" key="1">
    <citation type="submission" date="2023-07" db="EMBL/GenBank/DDBJ databases">
        <title>Novel species of Thermanaerothrix with wide hydrolytic capabilities.</title>
        <authorList>
            <person name="Zayulina K.S."/>
            <person name="Podosokorskaya O.A."/>
            <person name="Elcheninov A.G."/>
        </authorList>
    </citation>
    <scope>NUCLEOTIDE SEQUENCE [LARGE SCALE GENOMIC DNA]</scope>
    <source>
        <strain evidence="1 2">4228-RoL</strain>
        <plasmid evidence="1">p4228-RoL</plasmid>
    </source>
</reference>
<keyword evidence="2" id="KW-1185">Reference proteome</keyword>
<protein>
    <submittedName>
        <fullName evidence="1">Uncharacterized protein</fullName>
    </submittedName>
</protein>
<dbReference type="EMBL" id="JAUHMF010000010">
    <property type="protein sequence ID" value="MDT8899566.1"/>
    <property type="molecule type" value="Genomic_DNA"/>
</dbReference>
<evidence type="ECO:0000313" key="1">
    <source>
        <dbReference type="EMBL" id="MDT8899566.1"/>
    </source>
</evidence>
<organism evidence="1 2">
    <name type="scientific">Thermanaerothrix solaris</name>
    <dbReference type="NCBI Taxonomy" id="3058434"/>
    <lineage>
        <taxon>Bacteria</taxon>
        <taxon>Bacillati</taxon>
        <taxon>Chloroflexota</taxon>
        <taxon>Anaerolineae</taxon>
        <taxon>Anaerolineales</taxon>
        <taxon>Anaerolineaceae</taxon>
        <taxon>Thermanaerothrix</taxon>
    </lineage>
</organism>
<gene>
    <name evidence="1" type="ORF">QYE77_14975</name>
</gene>
<dbReference type="RefSeq" id="WP_315626350.1">
    <property type="nucleotide sequence ID" value="NZ_JAUHMF010000010.1"/>
</dbReference>
<dbReference type="Proteomes" id="UP001254165">
    <property type="component" value="Unassembled WGS sequence"/>
</dbReference>
<accession>A0ABU3NRW3</accession>
<keyword evidence="1" id="KW-0614">Plasmid</keyword>
<proteinExistence type="predicted"/>
<evidence type="ECO:0000313" key="2">
    <source>
        <dbReference type="Proteomes" id="UP001254165"/>
    </source>
</evidence>
<name>A0ABU3NRW3_9CHLR</name>
<geneLocation type="plasmid" evidence="1">
    <name>p4228-RoL</name>
</geneLocation>